<proteinExistence type="predicted"/>
<organism evidence="2 3">
    <name type="scientific">Splendidivirga corallicola</name>
    <dbReference type="NCBI Taxonomy" id="3051826"/>
    <lineage>
        <taxon>Bacteria</taxon>
        <taxon>Pseudomonadati</taxon>
        <taxon>Bacteroidota</taxon>
        <taxon>Cytophagia</taxon>
        <taxon>Cytophagales</taxon>
        <taxon>Splendidivirgaceae</taxon>
        <taxon>Splendidivirga</taxon>
    </lineage>
</organism>
<dbReference type="RefSeq" id="WP_346751255.1">
    <property type="nucleotide sequence ID" value="NZ_JAUJEA010000002.1"/>
</dbReference>
<protein>
    <submittedName>
        <fullName evidence="2">Uncharacterized protein</fullName>
    </submittedName>
</protein>
<feature type="region of interest" description="Disordered" evidence="1">
    <location>
        <begin position="289"/>
        <end position="317"/>
    </location>
</feature>
<dbReference type="Proteomes" id="UP001172082">
    <property type="component" value="Unassembled WGS sequence"/>
</dbReference>
<accession>A0ABT8KKI5</accession>
<evidence type="ECO:0000256" key="1">
    <source>
        <dbReference type="SAM" id="MobiDB-lite"/>
    </source>
</evidence>
<evidence type="ECO:0000313" key="2">
    <source>
        <dbReference type="EMBL" id="MDN5201229.1"/>
    </source>
</evidence>
<comment type="caution">
    <text evidence="2">The sequence shown here is derived from an EMBL/GenBank/DDBJ whole genome shotgun (WGS) entry which is preliminary data.</text>
</comment>
<reference evidence="2" key="1">
    <citation type="submission" date="2023-06" db="EMBL/GenBank/DDBJ databases">
        <title>Genomic of Parafulvivirga corallium.</title>
        <authorList>
            <person name="Wang G."/>
        </authorList>
    </citation>
    <scope>NUCLEOTIDE SEQUENCE</scope>
    <source>
        <strain evidence="2">BMA10</strain>
    </source>
</reference>
<dbReference type="EMBL" id="JAUJEA010000002">
    <property type="protein sequence ID" value="MDN5201229.1"/>
    <property type="molecule type" value="Genomic_DNA"/>
</dbReference>
<keyword evidence="3" id="KW-1185">Reference proteome</keyword>
<gene>
    <name evidence="2" type="ORF">QQ008_07645</name>
</gene>
<name>A0ABT8KKI5_9BACT</name>
<evidence type="ECO:0000313" key="3">
    <source>
        <dbReference type="Proteomes" id="UP001172082"/>
    </source>
</evidence>
<feature type="region of interest" description="Disordered" evidence="1">
    <location>
        <begin position="1"/>
        <end position="53"/>
    </location>
</feature>
<sequence>MNYEDELERYEDEAEDRYDDYDEDYEDEFYDDQEDDFDSGFEGYEDEDGFYDDEDDFYDEEEEIEYLPAIEDEDDYDEYDDAYDSYKSTSIGKIDPNDRTLTVVVRNTSGADAQAILFGGNESAAQPAGVSVIVEESSHKEVREESKANPFKIAGMKMSVSDPLQFDNVLKVTRRTATGSNTVRVYQPRNATSPQNFTQQLIDDAAFEMDVTGQDSLRLLIKDKAVVVFTFTIKARANMGNLLKGNNVAELSKAPRTTGLPQLDLIQRKKRRKSVKPRRTVRKIVRRARPRKMVRSRVRPRRRFTMRRKGRGRGRRR</sequence>